<organism evidence="1">
    <name type="scientific">termite gut metagenome</name>
    <dbReference type="NCBI Taxonomy" id="433724"/>
    <lineage>
        <taxon>unclassified sequences</taxon>
        <taxon>metagenomes</taxon>
        <taxon>organismal metagenomes</taxon>
    </lineage>
</organism>
<sequence length="175" mass="20520">MEKKTKIVIDADVIIHFLKGGYLSLLHKIFPEYQYVILDIVLNKELRKHRDTRIAIDNHLNYCKYIQIENWNPNNEMIKEFAYLSTKYGLGESASMVYCKYNQDVIASSNITEITNYCNTNNITYVTTMDFLWTAYITKKMTETECNDFISKVLSAKSKLPVKRITDYTPREICL</sequence>
<evidence type="ECO:0000313" key="1">
    <source>
        <dbReference type="EMBL" id="KAA6312661.1"/>
    </source>
</evidence>
<protein>
    <recommendedName>
        <fullName evidence="2">PIN domain-containing protein</fullName>
    </recommendedName>
</protein>
<comment type="caution">
    <text evidence="1">The sequence shown here is derived from an EMBL/GenBank/DDBJ whole genome shotgun (WGS) entry which is preliminary data.</text>
</comment>
<accession>A0A5J4PV57</accession>
<name>A0A5J4PV57_9ZZZZ</name>
<reference evidence="1" key="1">
    <citation type="submission" date="2019-03" db="EMBL/GenBank/DDBJ databases">
        <title>Single cell metagenomics reveals metabolic interactions within the superorganism composed of flagellate Streblomastix strix and complex community of Bacteroidetes bacteria on its surface.</title>
        <authorList>
            <person name="Treitli S.C."/>
            <person name="Kolisko M."/>
            <person name="Husnik F."/>
            <person name="Keeling P."/>
            <person name="Hampl V."/>
        </authorList>
    </citation>
    <scope>NUCLEOTIDE SEQUENCE</scope>
    <source>
        <strain evidence="1">STM</strain>
    </source>
</reference>
<dbReference type="EMBL" id="SNRY01006405">
    <property type="protein sequence ID" value="KAA6312661.1"/>
    <property type="molecule type" value="Genomic_DNA"/>
</dbReference>
<dbReference type="AlphaFoldDB" id="A0A5J4PV57"/>
<proteinExistence type="predicted"/>
<evidence type="ECO:0008006" key="2">
    <source>
        <dbReference type="Google" id="ProtNLM"/>
    </source>
</evidence>
<gene>
    <name evidence="1" type="ORF">EZS27_036443</name>
</gene>